<evidence type="ECO:0000313" key="4">
    <source>
        <dbReference type="Proteomes" id="UP001623591"/>
    </source>
</evidence>
<keyword evidence="3" id="KW-0328">Glycosyltransferase</keyword>
<evidence type="ECO:0000259" key="2">
    <source>
        <dbReference type="Pfam" id="PF13439"/>
    </source>
</evidence>
<gene>
    <name evidence="3" type="ORF">ACJDUG_08000</name>
</gene>
<dbReference type="Pfam" id="PF13439">
    <property type="entry name" value="Glyco_transf_4"/>
    <property type="match status" value="1"/>
</dbReference>
<keyword evidence="3" id="KW-0808">Transferase</keyword>
<name>A0ABW8T4A2_9CLOT</name>
<reference evidence="3 4" key="1">
    <citation type="submission" date="2024-11" db="EMBL/GenBank/DDBJ databases">
        <authorList>
            <person name="Heng Y.C."/>
            <person name="Lim A.C.H."/>
            <person name="Lee J.K.Y."/>
            <person name="Kittelmann S."/>
        </authorList>
    </citation>
    <scope>NUCLEOTIDE SEQUENCE [LARGE SCALE GENOMIC DNA]</scope>
    <source>
        <strain evidence="3 4">WILCCON 0185</strain>
    </source>
</reference>
<dbReference type="PANTHER" id="PTHR12526:SF638">
    <property type="entry name" value="SPORE COAT PROTEIN SA"/>
    <property type="match status" value="1"/>
</dbReference>
<dbReference type="Gene3D" id="3.40.50.2000">
    <property type="entry name" value="Glycogen Phosphorylase B"/>
    <property type="match status" value="2"/>
</dbReference>
<organism evidence="3 4">
    <name type="scientific">Candidatus Clostridium stratigraminis</name>
    <dbReference type="NCBI Taxonomy" id="3381661"/>
    <lineage>
        <taxon>Bacteria</taxon>
        <taxon>Bacillati</taxon>
        <taxon>Bacillota</taxon>
        <taxon>Clostridia</taxon>
        <taxon>Eubacteriales</taxon>
        <taxon>Clostridiaceae</taxon>
        <taxon>Clostridium</taxon>
    </lineage>
</organism>
<keyword evidence="4" id="KW-1185">Reference proteome</keyword>
<feature type="domain" description="Glycosyl transferase family 1" evidence="1">
    <location>
        <begin position="191"/>
        <end position="350"/>
    </location>
</feature>
<dbReference type="InterPro" id="IPR028098">
    <property type="entry name" value="Glyco_trans_4-like_N"/>
</dbReference>
<dbReference type="EC" id="2.4.-.-" evidence="3"/>
<dbReference type="EMBL" id="JBJHZZ010000003">
    <property type="protein sequence ID" value="MFL0246911.1"/>
    <property type="molecule type" value="Genomic_DNA"/>
</dbReference>
<evidence type="ECO:0000313" key="3">
    <source>
        <dbReference type="EMBL" id="MFL0246911.1"/>
    </source>
</evidence>
<comment type="caution">
    <text evidence="3">The sequence shown here is derived from an EMBL/GenBank/DDBJ whole genome shotgun (WGS) entry which is preliminary data.</text>
</comment>
<dbReference type="SUPFAM" id="SSF53756">
    <property type="entry name" value="UDP-Glycosyltransferase/glycogen phosphorylase"/>
    <property type="match status" value="1"/>
</dbReference>
<evidence type="ECO:0000259" key="1">
    <source>
        <dbReference type="Pfam" id="PF00534"/>
    </source>
</evidence>
<dbReference type="PANTHER" id="PTHR12526">
    <property type="entry name" value="GLYCOSYLTRANSFERASE"/>
    <property type="match status" value="1"/>
</dbReference>
<accession>A0ABW8T4A2</accession>
<dbReference type="Pfam" id="PF00534">
    <property type="entry name" value="Glycos_transf_1"/>
    <property type="match status" value="1"/>
</dbReference>
<protein>
    <submittedName>
        <fullName evidence="3">Glycosyltransferase</fullName>
        <ecNumber evidence="3">2.4.-.-</ecNumber>
    </submittedName>
</protein>
<dbReference type="GO" id="GO:0016757">
    <property type="term" value="F:glycosyltransferase activity"/>
    <property type="evidence" value="ECO:0007669"/>
    <property type="project" value="UniProtKB-KW"/>
</dbReference>
<dbReference type="InterPro" id="IPR001296">
    <property type="entry name" value="Glyco_trans_1"/>
</dbReference>
<dbReference type="Proteomes" id="UP001623591">
    <property type="component" value="Unassembled WGS sequence"/>
</dbReference>
<feature type="domain" description="Glycosyltransferase subfamily 4-like N-terminal" evidence="2">
    <location>
        <begin position="20"/>
        <end position="185"/>
    </location>
</feature>
<sequence>MNVLIISSWYPSKDNYISGIFVYEQVMALKKVGLNPIVFYPFDKSIEKNKLLVKDEDGIITYRSNTDYMRISKISTINSLLKSLKFLDKIVMENNIDLIHSHVCYTAGFITALYNKFYKKIPFIITEHSSKIGEFSQRWYNRKLFAFSYKNASKVVTVSKSLEHELRDIGYNFKSEIIGNVVNTDDFSIKYSKEAKDEFKILFIGLMGDNEVKGIQYLLPAIRDFIKNHTNYKIKLTLVGGGSKLDKYKNLSKDLSIENYCEFKGNVHKEEIKEFIKDNDFLVLPSVKETFGSVLIESMSGGKPVLATKCGGPEEFVVDTVGILVEPKEIAELENGILYMIENYDKFNSQIIRKYALDNFSYEAIGNKLKLLYINVSRIDGGI</sequence>
<dbReference type="RefSeq" id="WP_406769375.1">
    <property type="nucleotide sequence ID" value="NZ_JBJHZZ010000003.1"/>
</dbReference>
<proteinExistence type="predicted"/>